<dbReference type="GO" id="GO:0050909">
    <property type="term" value="P:sensory perception of taste"/>
    <property type="evidence" value="ECO:0007669"/>
    <property type="project" value="InterPro"/>
</dbReference>
<evidence type="ECO:0000256" key="2">
    <source>
        <dbReference type="ARBA" id="ARBA00022475"/>
    </source>
</evidence>
<keyword evidence="3 8" id="KW-0812">Transmembrane</keyword>
<evidence type="ECO:0000256" key="4">
    <source>
        <dbReference type="ARBA" id="ARBA00022989"/>
    </source>
</evidence>
<dbReference type="GO" id="GO:0030424">
    <property type="term" value="C:axon"/>
    <property type="evidence" value="ECO:0007669"/>
    <property type="project" value="TreeGrafter"/>
</dbReference>
<evidence type="ECO:0000256" key="6">
    <source>
        <dbReference type="ARBA" id="ARBA00023170"/>
    </source>
</evidence>
<dbReference type="GO" id="GO:0008049">
    <property type="term" value="P:male courtship behavior"/>
    <property type="evidence" value="ECO:0007669"/>
    <property type="project" value="TreeGrafter"/>
</dbReference>
<feature type="transmembrane region" description="Helical" evidence="8">
    <location>
        <begin position="21"/>
        <end position="39"/>
    </location>
</feature>
<dbReference type="GO" id="GO:0043025">
    <property type="term" value="C:neuronal cell body"/>
    <property type="evidence" value="ECO:0007669"/>
    <property type="project" value="TreeGrafter"/>
</dbReference>
<dbReference type="GO" id="GO:0005886">
    <property type="term" value="C:plasma membrane"/>
    <property type="evidence" value="ECO:0007669"/>
    <property type="project" value="UniProtKB-SubCell"/>
</dbReference>
<keyword evidence="10" id="KW-1185">Reference proteome</keyword>
<dbReference type="AlphaFoldDB" id="A0AAW1CUH0"/>
<keyword evidence="5 8" id="KW-0472">Membrane</keyword>
<sequence>MPTCFARATLAIFSITDFKSVINVVFYGLVSVAIAIPLFRIATACSRCIDKANEFDDMVFSIIYHKNTEHLARNTRLQLHILNRRKIKFTAFGVFDVDNGLLGKVIVTGITYLVIMLQLKDQFNL</sequence>
<keyword evidence="4 8" id="KW-1133">Transmembrane helix</keyword>
<keyword evidence="6" id="KW-0675">Receptor</keyword>
<proteinExistence type="predicted"/>
<comment type="subcellular location">
    <subcellularLocation>
        <location evidence="1">Cell membrane</location>
        <topology evidence="1">Multi-pass membrane protein</topology>
    </subcellularLocation>
</comment>
<protein>
    <recommendedName>
        <fullName evidence="11">Gustatory receptor</fullName>
    </recommendedName>
</protein>
<evidence type="ECO:0000256" key="3">
    <source>
        <dbReference type="ARBA" id="ARBA00022692"/>
    </source>
</evidence>
<dbReference type="PANTHER" id="PTHR21143">
    <property type="entry name" value="INVERTEBRATE GUSTATORY RECEPTOR"/>
    <property type="match status" value="1"/>
</dbReference>
<gene>
    <name evidence="9" type="ORF">O3M35_012131</name>
</gene>
<evidence type="ECO:0000256" key="1">
    <source>
        <dbReference type="ARBA" id="ARBA00004651"/>
    </source>
</evidence>
<dbReference type="GO" id="GO:0007635">
    <property type="term" value="P:chemosensory behavior"/>
    <property type="evidence" value="ECO:0007669"/>
    <property type="project" value="TreeGrafter"/>
</dbReference>
<evidence type="ECO:0000313" key="10">
    <source>
        <dbReference type="Proteomes" id="UP001461498"/>
    </source>
</evidence>
<reference evidence="9 10" key="1">
    <citation type="submission" date="2022-12" db="EMBL/GenBank/DDBJ databases">
        <title>Chromosome-level genome assembly of true bugs.</title>
        <authorList>
            <person name="Ma L."/>
            <person name="Li H."/>
        </authorList>
    </citation>
    <scope>NUCLEOTIDE SEQUENCE [LARGE SCALE GENOMIC DNA]</scope>
    <source>
        <strain evidence="9">Lab_2022b</strain>
    </source>
</reference>
<dbReference type="Pfam" id="PF08395">
    <property type="entry name" value="7tm_7"/>
    <property type="match status" value="1"/>
</dbReference>
<dbReference type="GO" id="GO:0030425">
    <property type="term" value="C:dendrite"/>
    <property type="evidence" value="ECO:0007669"/>
    <property type="project" value="TreeGrafter"/>
</dbReference>
<name>A0AAW1CUH0_9HEMI</name>
<evidence type="ECO:0000313" key="9">
    <source>
        <dbReference type="EMBL" id="KAK9501398.1"/>
    </source>
</evidence>
<evidence type="ECO:0008006" key="11">
    <source>
        <dbReference type="Google" id="ProtNLM"/>
    </source>
</evidence>
<dbReference type="EMBL" id="JAPXFL010000009">
    <property type="protein sequence ID" value="KAK9501398.1"/>
    <property type="molecule type" value="Genomic_DNA"/>
</dbReference>
<organism evidence="9 10">
    <name type="scientific">Rhynocoris fuscipes</name>
    <dbReference type="NCBI Taxonomy" id="488301"/>
    <lineage>
        <taxon>Eukaryota</taxon>
        <taxon>Metazoa</taxon>
        <taxon>Ecdysozoa</taxon>
        <taxon>Arthropoda</taxon>
        <taxon>Hexapoda</taxon>
        <taxon>Insecta</taxon>
        <taxon>Pterygota</taxon>
        <taxon>Neoptera</taxon>
        <taxon>Paraneoptera</taxon>
        <taxon>Hemiptera</taxon>
        <taxon>Heteroptera</taxon>
        <taxon>Panheteroptera</taxon>
        <taxon>Cimicomorpha</taxon>
        <taxon>Reduviidae</taxon>
        <taxon>Harpactorinae</taxon>
        <taxon>Harpactorini</taxon>
        <taxon>Rhynocoris</taxon>
    </lineage>
</organism>
<evidence type="ECO:0000256" key="5">
    <source>
        <dbReference type="ARBA" id="ARBA00023136"/>
    </source>
</evidence>
<evidence type="ECO:0000256" key="7">
    <source>
        <dbReference type="ARBA" id="ARBA00023224"/>
    </source>
</evidence>
<evidence type="ECO:0000256" key="8">
    <source>
        <dbReference type="SAM" id="Phobius"/>
    </source>
</evidence>
<dbReference type="InterPro" id="IPR013604">
    <property type="entry name" value="7TM_chemorcpt"/>
</dbReference>
<keyword evidence="7" id="KW-0807">Transducer</keyword>
<dbReference type="GO" id="GO:0007165">
    <property type="term" value="P:signal transduction"/>
    <property type="evidence" value="ECO:0007669"/>
    <property type="project" value="UniProtKB-KW"/>
</dbReference>
<accession>A0AAW1CUH0</accession>
<keyword evidence="2" id="KW-1003">Cell membrane</keyword>
<dbReference type="Proteomes" id="UP001461498">
    <property type="component" value="Unassembled WGS sequence"/>
</dbReference>
<comment type="caution">
    <text evidence="9">The sequence shown here is derived from an EMBL/GenBank/DDBJ whole genome shotgun (WGS) entry which is preliminary data.</text>
</comment>
<dbReference type="PANTHER" id="PTHR21143:SF133">
    <property type="entry name" value="GUSTATORY AND PHEROMONE RECEPTOR 32A-RELATED"/>
    <property type="match status" value="1"/>
</dbReference>